<dbReference type="EMBL" id="DTGT01000352">
    <property type="protein sequence ID" value="HGH61796.1"/>
    <property type="molecule type" value="Genomic_DNA"/>
</dbReference>
<name>A0A7C4EXW7_9BACT</name>
<comment type="caution">
    <text evidence="1">The sequence shown here is derived from an EMBL/GenBank/DDBJ whole genome shotgun (WGS) entry which is preliminary data.</text>
</comment>
<proteinExistence type="predicted"/>
<gene>
    <name evidence="1" type="ORF">ENV54_10910</name>
</gene>
<evidence type="ECO:0000313" key="1">
    <source>
        <dbReference type="EMBL" id="HGH61796.1"/>
    </source>
</evidence>
<dbReference type="AlphaFoldDB" id="A0A7C4EXW7"/>
<protein>
    <submittedName>
        <fullName evidence="1">Uncharacterized protein</fullName>
    </submittedName>
</protein>
<sequence>MNIEFIEAVVVDETGGGVTVYRARYPETWAAEDGQIRDTEGTVGGSLPLKIVRSAYLRLNGLEDIESAGVLVDAILARMKAFGWPPEASPESLLYAVVNEALHELKKTAADFLLTDESPADTL</sequence>
<reference evidence="1" key="1">
    <citation type="journal article" date="2020" name="mSystems">
        <title>Genome- and Community-Level Interaction Insights into Carbon Utilization and Element Cycling Functions of Hydrothermarchaeota in Hydrothermal Sediment.</title>
        <authorList>
            <person name="Zhou Z."/>
            <person name="Liu Y."/>
            <person name="Xu W."/>
            <person name="Pan J."/>
            <person name="Luo Z.H."/>
            <person name="Li M."/>
        </authorList>
    </citation>
    <scope>NUCLEOTIDE SEQUENCE [LARGE SCALE GENOMIC DNA]</scope>
    <source>
        <strain evidence="1">SpSt-769</strain>
    </source>
</reference>
<accession>A0A7C4EXW7</accession>
<organism evidence="1">
    <name type="scientific">Desulfomonile tiedjei</name>
    <dbReference type="NCBI Taxonomy" id="2358"/>
    <lineage>
        <taxon>Bacteria</taxon>
        <taxon>Pseudomonadati</taxon>
        <taxon>Thermodesulfobacteriota</taxon>
        <taxon>Desulfomonilia</taxon>
        <taxon>Desulfomonilales</taxon>
        <taxon>Desulfomonilaceae</taxon>
        <taxon>Desulfomonile</taxon>
    </lineage>
</organism>